<dbReference type="SMART" id="SM00173">
    <property type="entry name" value="RAS"/>
    <property type="match status" value="1"/>
</dbReference>
<dbReference type="InterPro" id="IPR027417">
    <property type="entry name" value="P-loop_NTPase"/>
</dbReference>
<dbReference type="PROSITE" id="PS51421">
    <property type="entry name" value="RAS"/>
    <property type="match status" value="1"/>
</dbReference>
<dbReference type="GO" id="GO:0003924">
    <property type="term" value="F:GTPase activity"/>
    <property type="evidence" value="ECO:0007669"/>
    <property type="project" value="InterPro"/>
</dbReference>
<dbReference type="PROSITE" id="PS51419">
    <property type="entry name" value="RAB"/>
    <property type="match status" value="1"/>
</dbReference>
<dbReference type="FunFam" id="3.40.50.300:FF:001447">
    <property type="entry name" value="Ras-related protein Rab-1B"/>
    <property type="match status" value="1"/>
</dbReference>
<dbReference type="InterPro" id="IPR005225">
    <property type="entry name" value="Small_GTP-bd"/>
</dbReference>
<dbReference type="GO" id="GO:0007165">
    <property type="term" value="P:signal transduction"/>
    <property type="evidence" value="ECO:0007669"/>
    <property type="project" value="InterPro"/>
</dbReference>
<evidence type="ECO:0000256" key="1">
    <source>
        <dbReference type="ARBA" id="ARBA00022741"/>
    </source>
</evidence>
<reference evidence="3" key="1">
    <citation type="submission" date="2021-01" db="EMBL/GenBank/DDBJ databases">
        <authorList>
            <person name="Corre E."/>
            <person name="Pelletier E."/>
            <person name="Niang G."/>
            <person name="Scheremetjew M."/>
            <person name="Finn R."/>
            <person name="Kale V."/>
            <person name="Holt S."/>
            <person name="Cochrane G."/>
            <person name="Meng A."/>
            <person name="Brown T."/>
            <person name="Cohen L."/>
        </authorList>
    </citation>
    <scope>NUCLEOTIDE SEQUENCE</scope>
    <source>
        <strain evidence="3">B650</strain>
    </source>
</reference>
<gene>
    <name evidence="3" type="ORF">LDAN0321_LOCUS1400</name>
</gene>
<protein>
    <recommendedName>
        <fullName evidence="4">P-loop containing nucleoside triphosphate hydrolase protein</fullName>
    </recommendedName>
</protein>
<accession>A0A7S2NSH9</accession>
<dbReference type="PRINTS" id="PR00449">
    <property type="entry name" value="RASTRNSFRMNG"/>
</dbReference>
<dbReference type="EMBL" id="HBGY01002075">
    <property type="protein sequence ID" value="CAD9558024.1"/>
    <property type="molecule type" value="Transcribed_RNA"/>
</dbReference>
<dbReference type="PANTHER" id="PTHR24070">
    <property type="entry name" value="RAS, DI-RAS, AND RHEB FAMILY MEMBERS OF SMALL GTPASE SUPERFAMILY"/>
    <property type="match status" value="1"/>
</dbReference>
<dbReference type="SUPFAM" id="SSF52540">
    <property type="entry name" value="P-loop containing nucleoside triphosphate hydrolases"/>
    <property type="match status" value="1"/>
</dbReference>
<evidence type="ECO:0000256" key="2">
    <source>
        <dbReference type="ARBA" id="ARBA00023134"/>
    </source>
</evidence>
<proteinExistence type="predicted"/>
<keyword evidence="1" id="KW-0547">Nucleotide-binding</keyword>
<organism evidence="3">
    <name type="scientific">Leptocylindrus danicus</name>
    <dbReference type="NCBI Taxonomy" id="163516"/>
    <lineage>
        <taxon>Eukaryota</taxon>
        <taxon>Sar</taxon>
        <taxon>Stramenopiles</taxon>
        <taxon>Ochrophyta</taxon>
        <taxon>Bacillariophyta</taxon>
        <taxon>Coscinodiscophyceae</taxon>
        <taxon>Chaetocerotophycidae</taxon>
        <taxon>Leptocylindrales</taxon>
        <taxon>Leptocylindraceae</taxon>
        <taxon>Leptocylindrus</taxon>
    </lineage>
</organism>
<dbReference type="Pfam" id="PF00071">
    <property type="entry name" value="Ras"/>
    <property type="match status" value="1"/>
</dbReference>
<dbReference type="PROSITE" id="PS51420">
    <property type="entry name" value="RHO"/>
    <property type="match status" value="1"/>
</dbReference>
<dbReference type="Gene3D" id="3.40.50.300">
    <property type="entry name" value="P-loop containing nucleotide triphosphate hydrolases"/>
    <property type="match status" value="1"/>
</dbReference>
<dbReference type="InterPro" id="IPR001806">
    <property type="entry name" value="Small_GTPase"/>
</dbReference>
<evidence type="ECO:0000313" key="3">
    <source>
        <dbReference type="EMBL" id="CAD9558024.1"/>
    </source>
</evidence>
<dbReference type="SMART" id="SM00174">
    <property type="entry name" value="RHO"/>
    <property type="match status" value="1"/>
</dbReference>
<keyword evidence="2" id="KW-0342">GTP-binding</keyword>
<name>A0A7S2NSH9_9STRA</name>
<evidence type="ECO:0008006" key="4">
    <source>
        <dbReference type="Google" id="ProtNLM"/>
    </source>
</evidence>
<dbReference type="NCBIfam" id="TIGR00231">
    <property type="entry name" value="small_GTP"/>
    <property type="match status" value="1"/>
</dbReference>
<sequence length="191" mass="21046">MPNRHEPELVNRKVALLGFAAVGKSSLTNAFVNGTFNERYDPTIENTHHKIIRFRKVHFATDIVDTAGMDDYSRLSRNASVGVHGYVLVFSTASRQSFDRIPNINEALLNALGDAPGVPRVLVGSMRDLVDQRQVPYSDGVELAESLGMPYLECSSKRGENVAEVFHTLLREIEKDDGLLTENEAGGCVIS</sequence>
<dbReference type="SMART" id="SM00175">
    <property type="entry name" value="RAB"/>
    <property type="match status" value="1"/>
</dbReference>
<dbReference type="InterPro" id="IPR020849">
    <property type="entry name" value="Small_GTPase_Ras-type"/>
</dbReference>
<dbReference type="GO" id="GO:0005525">
    <property type="term" value="F:GTP binding"/>
    <property type="evidence" value="ECO:0007669"/>
    <property type="project" value="UniProtKB-KW"/>
</dbReference>
<dbReference type="AlphaFoldDB" id="A0A7S2NSH9"/>
<dbReference type="GO" id="GO:0016020">
    <property type="term" value="C:membrane"/>
    <property type="evidence" value="ECO:0007669"/>
    <property type="project" value="InterPro"/>
</dbReference>